<keyword evidence="3" id="KW-1185">Reference proteome</keyword>
<reference evidence="2 3" key="1">
    <citation type="journal article" date="2024" name="Microbiol. Resour. Announc.">
        <title>Genome annotations for the ascomycete fungi Trichoderma harzianum, Trichoderma aggressivum, and Purpureocillium lilacinum.</title>
        <authorList>
            <person name="Beijen E.P.W."/>
            <person name="Ohm R.A."/>
        </authorList>
    </citation>
    <scope>NUCLEOTIDE SEQUENCE [LARGE SCALE GENOMIC DNA]</scope>
    <source>
        <strain evidence="2 3">CBS 150709</strain>
    </source>
</reference>
<feature type="compositionally biased region" description="Polar residues" evidence="1">
    <location>
        <begin position="13"/>
        <end position="23"/>
    </location>
</feature>
<feature type="region of interest" description="Disordered" evidence="1">
    <location>
        <begin position="105"/>
        <end position="146"/>
    </location>
</feature>
<dbReference type="EMBL" id="JAWRVI010000022">
    <property type="protein sequence ID" value="KAK4088931.1"/>
    <property type="molecule type" value="Genomic_DNA"/>
</dbReference>
<accession>A0ABR0BXY9</accession>
<proteinExistence type="predicted"/>
<evidence type="ECO:0000313" key="3">
    <source>
        <dbReference type="Proteomes" id="UP001287286"/>
    </source>
</evidence>
<evidence type="ECO:0000313" key="2">
    <source>
        <dbReference type="EMBL" id="KAK4088931.1"/>
    </source>
</evidence>
<dbReference type="Proteomes" id="UP001287286">
    <property type="component" value="Unassembled WGS sequence"/>
</dbReference>
<feature type="compositionally biased region" description="Pro residues" evidence="1">
    <location>
        <begin position="111"/>
        <end position="122"/>
    </location>
</feature>
<feature type="region of interest" description="Disordered" evidence="1">
    <location>
        <begin position="1"/>
        <end position="23"/>
    </location>
</feature>
<sequence length="177" mass="19477">MSKLRYGPAGSHFSGTMPSWPQSRQRARAQRHCMDGWMNKRLVKFGTAASAAAAPPPAAAAATPLSGPNAINCGVVQPAALSLSLPYLVRLQARLSRGAGTPVRIVINRPGPSPRQVPPPPRRLSTDLPPVEPERRSPWTPRNPESLRQQANFGPWWWSSWWEFLPNFAPAARTFRS</sequence>
<name>A0ABR0BXY9_PURLI</name>
<gene>
    <name evidence="2" type="ORF">Purlil1_6784</name>
</gene>
<evidence type="ECO:0000256" key="1">
    <source>
        <dbReference type="SAM" id="MobiDB-lite"/>
    </source>
</evidence>
<comment type="caution">
    <text evidence="2">The sequence shown here is derived from an EMBL/GenBank/DDBJ whole genome shotgun (WGS) entry which is preliminary data.</text>
</comment>
<organism evidence="2 3">
    <name type="scientific">Purpureocillium lilacinum</name>
    <name type="common">Paecilomyces lilacinus</name>
    <dbReference type="NCBI Taxonomy" id="33203"/>
    <lineage>
        <taxon>Eukaryota</taxon>
        <taxon>Fungi</taxon>
        <taxon>Dikarya</taxon>
        <taxon>Ascomycota</taxon>
        <taxon>Pezizomycotina</taxon>
        <taxon>Sordariomycetes</taxon>
        <taxon>Hypocreomycetidae</taxon>
        <taxon>Hypocreales</taxon>
        <taxon>Ophiocordycipitaceae</taxon>
        <taxon>Purpureocillium</taxon>
    </lineage>
</organism>
<protein>
    <submittedName>
        <fullName evidence="2">Uncharacterized protein</fullName>
    </submittedName>
</protein>